<organism evidence="1 2">
    <name type="scientific">Linnemannia schmuckeri</name>
    <dbReference type="NCBI Taxonomy" id="64567"/>
    <lineage>
        <taxon>Eukaryota</taxon>
        <taxon>Fungi</taxon>
        <taxon>Fungi incertae sedis</taxon>
        <taxon>Mucoromycota</taxon>
        <taxon>Mortierellomycotina</taxon>
        <taxon>Mortierellomycetes</taxon>
        <taxon>Mortierellales</taxon>
        <taxon>Mortierellaceae</taxon>
        <taxon>Linnemannia</taxon>
    </lineage>
</organism>
<proteinExistence type="predicted"/>
<evidence type="ECO:0000313" key="1">
    <source>
        <dbReference type="EMBL" id="KAF9149648.1"/>
    </source>
</evidence>
<reference evidence="1" key="1">
    <citation type="journal article" date="2020" name="Fungal Divers.">
        <title>Resolving the Mortierellaceae phylogeny through synthesis of multi-gene phylogenetics and phylogenomics.</title>
        <authorList>
            <person name="Vandepol N."/>
            <person name="Liber J."/>
            <person name="Desiro A."/>
            <person name="Na H."/>
            <person name="Kennedy M."/>
            <person name="Barry K."/>
            <person name="Grigoriev I.V."/>
            <person name="Miller A.N."/>
            <person name="O'Donnell K."/>
            <person name="Stajich J.E."/>
            <person name="Bonito G."/>
        </authorList>
    </citation>
    <scope>NUCLEOTIDE SEQUENCE</scope>
    <source>
        <strain evidence="1">NRRL 6426</strain>
    </source>
</reference>
<comment type="caution">
    <text evidence="1">The sequence shown here is derived from an EMBL/GenBank/DDBJ whole genome shotgun (WGS) entry which is preliminary data.</text>
</comment>
<dbReference type="EMBL" id="JAAAUQ010000503">
    <property type="protein sequence ID" value="KAF9149648.1"/>
    <property type="molecule type" value="Genomic_DNA"/>
</dbReference>
<dbReference type="AlphaFoldDB" id="A0A9P5RZH6"/>
<dbReference type="Proteomes" id="UP000748756">
    <property type="component" value="Unassembled WGS sequence"/>
</dbReference>
<gene>
    <name evidence="1" type="ORF">BG015_008556</name>
</gene>
<name>A0A9P5RZH6_9FUNG</name>
<protein>
    <submittedName>
        <fullName evidence="1">Uncharacterized protein</fullName>
    </submittedName>
</protein>
<sequence length="213" mass="24354">MAMTKFFSFVTSYPNLQVLETCAQHQLPAPVVSPPCIYENLRKLDIQLVYHSSGSYYLNDEDDNDEIPTFDREIESANQLKPSILHQIGALSSLQHLSVEVNREYEIEESLFPQLSMDSDYGLPQFTGLQQVKSFKVVGRFLYCTMDKGHADDFDLLVMPEDESVDMVEEVEVMEWDEYECGEAIWALDNENVWVLAKGIQAPDAVWTSILIQ</sequence>
<dbReference type="OrthoDB" id="2418864at2759"/>
<keyword evidence="2" id="KW-1185">Reference proteome</keyword>
<accession>A0A9P5RZH6</accession>
<evidence type="ECO:0000313" key="2">
    <source>
        <dbReference type="Proteomes" id="UP000748756"/>
    </source>
</evidence>